<gene>
    <name evidence="3" type="ORF">Pla175_14120</name>
</gene>
<dbReference type="GO" id="GO:0016787">
    <property type="term" value="F:hydrolase activity"/>
    <property type="evidence" value="ECO:0007669"/>
    <property type="project" value="InterPro"/>
</dbReference>
<dbReference type="OrthoDB" id="9780017at2"/>
<dbReference type="RefSeq" id="WP_145282539.1">
    <property type="nucleotide sequence ID" value="NZ_CP036291.1"/>
</dbReference>
<dbReference type="InterPro" id="IPR010496">
    <property type="entry name" value="AL/BT2_dom"/>
</dbReference>
<feature type="signal peptide" evidence="1">
    <location>
        <begin position="1"/>
        <end position="39"/>
    </location>
</feature>
<name>A0A518D998_9BACT</name>
<dbReference type="KEGG" id="pnd:Pla175_14120"/>
<organism evidence="3 4">
    <name type="scientific">Pirellulimonas nuda</name>
    <dbReference type="NCBI Taxonomy" id="2528009"/>
    <lineage>
        <taxon>Bacteria</taxon>
        <taxon>Pseudomonadati</taxon>
        <taxon>Planctomycetota</taxon>
        <taxon>Planctomycetia</taxon>
        <taxon>Pirellulales</taxon>
        <taxon>Lacipirellulaceae</taxon>
        <taxon>Pirellulimonas</taxon>
    </lineage>
</organism>
<keyword evidence="1" id="KW-0732">Signal</keyword>
<feature type="chain" id="PRO_5021699871" description="3-keto-alpha-glucoside-1,2-lyase/3-keto-2-hydroxy-glucal hydratase domain-containing protein" evidence="1">
    <location>
        <begin position="40"/>
        <end position="262"/>
    </location>
</feature>
<proteinExistence type="predicted"/>
<dbReference type="AlphaFoldDB" id="A0A518D998"/>
<sequence precursor="true">MQTTTFPPLRPLTLRPVTLRLVAAACVAWQCAAADALFAAEQSPTASADQAELTALGYKPLFNGKSLDGWSNPYDHGKAEVVDGEIHLNADKKFFLVADGEYGDFELVADILLPAGEANSGVMFRCHVEPNRVYGYQAECDGSDRCWSGGLYDEGRRQWVWPSTKGRSEPEFLKYEAESQEWFKRPEVHDALRRDGWNRYEIQCRGDHIVIRLNGVKVTDLKDSTDAKGRIAIQHHGEKGKTYRFRNVMIKELPAAPAGEET</sequence>
<dbReference type="Gene3D" id="2.60.120.560">
    <property type="entry name" value="Exo-inulinase, domain 1"/>
    <property type="match status" value="1"/>
</dbReference>
<dbReference type="Pfam" id="PF06439">
    <property type="entry name" value="3keto-disac_hyd"/>
    <property type="match status" value="1"/>
</dbReference>
<evidence type="ECO:0000313" key="3">
    <source>
        <dbReference type="EMBL" id="QDU88042.1"/>
    </source>
</evidence>
<keyword evidence="4" id="KW-1185">Reference proteome</keyword>
<reference evidence="3 4" key="1">
    <citation type="submission" date="2019-02" db="EMBL/GenBank/DDBJ databases">
        <title>Deep-cultivation of Planctomycetes and their phenomic and genomic characterization uncovers novel biology.</title>
        <authorList>
            <person name="Wiegand S."/>
            <person name="Jogler M."/>
            <person name="Boedeker C."/>
            <person name="Pinto D."/>
            <person name="Vollmers J."/>
            <person name="Rivas-Marin E."/>
            <person name="Kohn T."/>
            <person name="Peeters S.H."/>
            <person name="Heuer A."/>
            <person name="Rast P."/>
            <person name="Oberbeckmann S."/>
            <person name="Bunk B."/>
            <person name="Jeske O."/>
            <person name="Meyerdierks A."/>
            <person name="Storesund J.E."/>
            <person name="Kallscheuer N."/>
            <person name="Luecker S."/>
            <person name="Lage O.M."/>
            <person name="Pohl T."/>
            <person name="Merkel B.J."/>
            <person name="Hornburger P."/>
            <person name="Mueller R.-W."/>
            <person name="Bruemmer F."/>
            <person name="Labrenz M."/>
            <person name="Spormann A.M."/>
            <person name="Op den Camp H."/>
            <person name="Overmann J."/>
            <person name="Amann R."/>
            <person name="Jetten M.S.M."/>
            <person name="Mascher T."/>
            <person name="Medema M.H."/>
            <person name="Devos D.P."/>
            <person name="Kaster A.-K."/>
            <person name="Ovreas L."/>
            <person name="Rohde M."/>
            <person name="Galperin M.Y."/>
            <person name="Jogler C."/>
        </authorList>
    </citation>
    <scope>NUCLEOTIDE SEQUENCE [LARGE SCALE GENOMIC DNA]</scope>
    <source>
        <strain evidence="3 4">Pla175</strain>
    </source>
</reference>
<evidence type="ECO:0000256" key="1">
    <source>
        <dbReference type="SAM" id="SignalP"/>
    </source>
</evidence>
<evidence type="ECO:0000313" key="4">
    <source>
        <dbReference type="Proteomes" id="UP000317429"/>
    </source>
</evidence>
<evidence type="ECO:0000259" key="2">
    <source>
        <dbReference type="Pfam" id="PF06439"/>
    </source>
</evidence>
<dbReference type="EMBL" id="CP036291">
    <property type="protein sequence ID" value="QDU88042.1"/>
    <property type="molecule type" value="Genomic_DNA"/>
</dbReference>
<protein>
    <recommendedName>
        <fullName evidence="2">3-keto-alpha-glucoside-1,2-lyase/3-keto-2-hydroxy-glucal hydratase domain-containing protein</fullName>
    </recommendedName>
</protein>
<feature type="domain" description="3-keto-alpha-glucoside-1,2-lyase/3-keto-2-hydroxy-glucal hydratase" evidence="2">
    <location>
        <begin position="57"/>
        <end position="251"/>
    </location>
</feature>
<accession>A0A518D998</accession>
<dbReference type="Proteomes" id="UP000317429">
    <property type="component" value="Chromosome"/>
</dbReference>